<evidence type="ECO:0000313" key="2">
    <source>
        <dbReference type="Proteomes" id="UP000594263"/>
    </source>
</evidence>
<dbReference type="EnsemblPlants" id="Kaladp0577s0021.1.v1.1">
    <property type="protein sequence ID" value="Kaladp0577s0021.1.v1.1.CDS.1"/>
    <property type="gene ID" value="Kaladp0577s0021.v1.1"/>
</dbReference>
<proteinExistence type="predicted"/>
<sequence>METLGSCNGEAVSNSRLVFFFPSLLRLNLYILCHKNMMGLLCPKQVPLHFCRNSAAKSSGLWCILVGMTMHSNKSKS</sequence>
<reference evidence="1" key="1">
    <citation type="submission" date="2021-01" db="UniProtKB">
        <authorList>
            <consortium name="EnsemblPlants"/>
        </authorList>
    </citation>
    <scope>IDENTIFICATION</scope>
</reference>
<accession>A0A7N0VE55</accession>
<protein>
    <submittedName>
        <fullName evidence="1">Uncharacterized protein</fullName>
    </submittedName>
</protein>
<evidence type="ECO:0000313" key="1">
    <source>
        <dbReference type="EnsemblPlants" id="Kaladp0577s0021.1.v1.1.CDS.1"/>
    </source>
</evidence>
<dbReference type="Gramene" id="Kaladp0577s0021.1.v1.1">
    <property type="protein sequence ID" value="Kaladp0577s0021.1.v1.1.CDS.1"/>
    <property type="gene ID" value="Kaladp0577s0021.v1.1"/>
</dbReference>
<dbReference type="AlphaFoldDB" id="A0A7N0VE55"/>
<dbReference type="Proteomes" id="UP000594263">
    <property type="component" value="Unplaced"/>
</dbReference>
<keyword evidence="2" id="KW-1185">Reference proteome</keyword>
<organism evidence="1 2">
    <name type="scientific">Kalanchoe fedtschenkoi</name>
    <name type="common">Lavender scallops</name>
    <name type="synonym">South American air plant</name>
    <dbReference type="NCBI Taxonomy" id="63787"/>
    <lineage>
        <taxon>Eukaryota</taxon>
        <taxon>Viridiplantae</taxon>
        <taxon>Streptophyta</taxon>
        <taxon>Embryophyta</taxon>
        <taxon>Tracheophyta</taxon>
        <taxon>Spermatophyta</taxon>
        <taxon>Magnoliopsida</taxon>
        <taxon>eudicotyledons</taxon>
        <taxon>Gunneridae</taxon>
        <taxon>Pentapetalae</taxon>
        <taxon>Saxifragales</taxon>
        <taxon>Crassulaceae</taxon>
        <taxon>Kalanchoe</taxon>
    </lineage>
</organism>
<name>A0A7N0VE55_KALFE</name>